<evidence type="ECO:0000256" key="5">
    <source>
        <dbReference type="ARBA" id="ARBA00022490"/>
    </source>
</evidence>
<comment type="subcellular location">
    <subcellularLocation>
        <location evidence="1">Cytoplasm</location>
    </subcellularLocation>
</comment>
<dbReference type="GO" id="GO:0004148">
    <property type="term" value="F:dihydrolipoyl dehydrogenase (NADH) activity"/>
    <property type="evidence" value="ECO:0007669"/>
    <property type="project" value="UniProtKB-EC"/>
</dbReference>
<sequence length="451" mass="47851">MHEQDVIVIGGGPGGYVAAIRASSFGQRVTLFEAEKLGGTCLNTGCIPSKTLLRHTEVLYELAHAAAFGIHVGKPEIDWSVMQKRQEDVVKTLRNGVQHLLKKSGVNVIRERAVVTGKDGDTHTVEAAGETFKAKSIILAMGSTPVIPPIPGLGDYDTSDTIFSLQELPASMTIVGGGIIGIEFATIFSSLGVDITVVELGPRIMPTEDPDASELMAKLLTERGVRIVTETSVTRVDGQTVHLSDNTTVTAERLLLATGRKPNTSAVADLGLEMTGTAIQTNTFLETSVEGIYAIGDLNGTVPLAHTASAEGLIAANNASGRTKEQIDYDQVPRCVYTLPEIASVGITVEEAERRGMSVRAVKTPIRSNGKALAAGITEGFVKLIAEETYGEIVGVVIVAPHATDMISEATAYMQLEGTVTELAKLVHPHPTLSESIFEAANSFLHLGIHH</sequence>
<comment type="catalytic activity">
    <reaction evidence="12 16">
        <text>N(6)-[(R)-dihydrolipoyl]-L-lysyl-[protein] + NAD(+) = N(6)-[(R)-lipoyl]-L-lysyl-[protein] + NADH + H(+)</text>
        <dbReference type="Rhea" id="RHEA:15045"/>
        <dbReference type="Rhea" id="RHEA-COMP:10474"/>
        <dbReference type="Rhea" id="RHEA-COMP:10475"/>
        <dbReference type="ChEBI" id="CHEBI:15378"/>
        <dbReference type="ChEBI" id="CHEBI:57540"/>
        <dbReference type="ChEBI" id="CHEBI:57945"/>
        <dbReference type="ChEBI" id="CHEBI:83099"/>
        <dbReference type="ChEBI" id="CHEBI:83100"/>
        <dbReference type="EC" id="1.8.1.4"/>
    </reaction>
</comment>
<evidence type="ECO:0000256" key="13">
    <source>
        <dbReference type="PIRSR" id="PIRSR000350-2"/>
    </source>
</evidence>
<evidence type="ECO:0000256" key="15">
    <source>
        <dbReference type="PIRSR" id="PIRSR000350-4"/>
    </source>
</evidence>
<feature type="binding site" evidence="14">
    <location>
        <position position="50"/>
    </location>
    <ligand>
        <name>FAD</name>
        <dbReference type="ChEBI" id="CHEBI:57692"/>
    </ligand>
</feature>
<feature type="domain" description="FAD/NAD(P)-binding" evidence="18">
    <location>
        <begin position="5"/>
        <end position="312"/>
    </location>
</feature>
<reference evidence="20" key="1">
    <citation type="submission" date="2019-07" db="EMBL/GenBank/DDBJ databases">
        <title>Bacillus alkalisoli sp. nov. isolated from saline soil.</title>
        <authorList>
            <person name="Sun J.-Q."/>
            <person name="Xu L."/>
        </authorList>
    </citation>
    <scope>NUCLEOTIDE SEQUENCE [LARGE SCALE GENOMIC DNA]</scope>
    <source>
        <strain evidence="20">M4U3P1</strain>
    </source>
</reference>
<protein>
    <recommendedName>
        <fullName evidence="4 16">Dihydrolipoyl dehydrogenase</fullName>
        <ecNumber evidence="3 16">1.8.1.4</ecNumber>
    </recommendedName>
</protein>
<dbReference type="InterPro" id="IPR006258">
    <property type="entry name" value="Lipoamide_DH"/>
</dbReference>
<evidence type="ECO:0000256" key="2">
    <source>
        <dbReference type="ARBA" id="ARBA00007532"/>
    </source>
</evidence>
<evidence type="ECO:0000256" key="4">
    <source>
        <dbReference type="ARBA" id="ARBA00016961"/>
    </source>
</evidence>
<dbReference type="PRINTS" id="PR00368">
    <property type="entry name" value="FADPNR"/>
</dbReference>
<keyword evidence="8 16" id="KW-0560">Oxidoreductase</keyword>
<keyword evidence="14" id="KW-0547">Nucleotide-binding</keyword>
<evidence type="ECO:0000259" key="18">
    <source>
        <dbReference type="Pfam" id="PF07992"/>
    </source>
</evidence>
<evidence type="ECO:0000256" key="3">
    <source>
        <dbReference type="ARBA" id="ARBA00012608"/>
    </source>
</evidence>
<dbReference type="GO" id="GO:0005737">
    <property type="term" value="C:cytoplasm"/>
    <property type="evidence" value="ECO:0007669"/>
    <property type="project" value="UniProtKB-SubCell"/>
</dbReference>
<dbReference type="PRINTS" id="PR00411">
    <property type="entry name" value="PNDRDTASEI"/>
</dbReference>
<evidence type="ECO:0000259" key="17">
    <source>
        <dbReference type="Pfam" id="PF02852"/>
    </source>
</evidence>
<evidence type="ECO:0000313" key="20">
    <source>
        <dbReference type="Proteomes" id="UP000318138"/>
    </source>
</evidence>
<keyword evidence="11 16" id="KW-0676">Redox-active center</keyword>
<feature type="binding site" evidence="14">
    <location>
        <position position="199"/>
    </location>
    <ligand>
        <name>NAD(+)</name>
        <dbReference type="ChEBI" id="CHEBI:57540"/>
    </ligand>
</feature>
<evidence type="ECO:0000256" key="12">
    <source>
        <dbReference type="ARBA" id="ARBA00049187"/>
    </source>
</evidence>
<accession>A0A859FHZ1</accession>
<dbReference type="Gene3D" id="3.50.50.60">
    <property type="entry name" value="FAD/NAD(P)-binding domain"/>
    <property type="match status" value="2"/>
</dbReference>
<dbReference type="InterPro" id="IPR004099">
    <property type="entry name" value="Pyr_nucl-diS_OxRdtase_dimer"/>
</dbReference>
<evidence type="ECO:0000256" key="8">
    <source>
        <dbReference type="ARBA" id="ARBA00023002"/>
    </source>
</evidence>
<feature type="binding site" evidence="14">
    <location>
        <position position="259"/>
    </location>
    <ligand>
        <name>NAD(+)</name>
        <dbReference type="ChEBI" id="CHEBI:57540"/>
    </ligand>
</feature>
<evidence type="ECO:0000256" key="16">
    <source>
        <dbReference type="RuleBase" id="RU003692"/>
    </source>
</evidence>
<dbReference type="PIRSF" id="PIRSF000350">
    <property type="entry name" value="Mercury_reductase_MerA"/>
    <property type="match status" value="1"/>
</dbReference>
<dbReference type="InterPro" id="IPR016156">
    <property type="entry name" value="FAD/NAD-linked_Rdtase_dimer_sf"/>
</dbReference>
<organism evidence="19 20">
    <name type="scientific">Paenalkalicoccus suaedae</name>
    <dbReference type="NCBI Taxonomy" id="2592382"/>
    <lineage>
        <taxon>Bacteria</taxon>
        <taxon>Bacillati</taxon>
        <taxon>Bacillota</taxon>
        <taxon>Bacilli</taxon>
        <taxon>Bacillales</taxon>
        <taxon>Bacillaceae</taxon>
        <taxon>Paenalkalicoccus</taxon>
    </lineage>
</organism>
<proteinExistence type="inferred from homology"/>
<keyword evidence="6 16" id="KW-0285">Flavoprotein</keyword>
<dbReference type="EC" id="1.8.1.4" evidence="3 16"/>
<evidence type="ECO:0000256" key="7">
    <source>
        <dbReference type="ARBA" id="ARBA00022827"/>
    </source>
</evidence>
<dbReference type="FunFam" id="3.30.390.30:FF:000001">
    <property type="entry name" value="Dihydrolipoyl dehydrogenase"/>
    <property type="match status" value="1"/>
</dbReference>
<evidence type="ECO:0000256" key="9">
    <source>
        <dbReference type="ARBA" id="ARBA00023027"/>
    </source>
</evidence>
<dbReference type="InterPro" id="IPR050151">
    <property type="entry name" value="Class-I_Pyr_Nuc-Dis_Oxidored"/>
</dbReference>
<dbReference type="PANTHER" id="PTHR22912">
    <property type="entry name" value="DISULFIDE OXIDOREDUCTASE"/>
    <property type="match status" value="1"/>
</dbReference>
<keyword evidence="10" id="KW-1015">Disulfide bond</keyword>
<dbReference type="Gene3D" id="3.30.390.30">
    <property type="match status" value="1"/>
</dbReference>
<dbReference type="Pfam" id="PF02852">
    <property type="entry name" value="Pyr_redox_dim"/>
    <property type="match status" value="1"/>
</dbReference>
<dbReference type="NCBIfam" id="TIGR01350">
    <property type="entry name" value="lipoamide_DH"/>
    <property type="match status" value="1"/>
</dbReference>
<keyword evidence="20" id="KW-1185">Reference proteome</keyword>
<dbReference type="KEGG" id="psua:FLK61_38170"/>
<evidence type="ECO:0000256" key="1">
    <source>
        <dbReference type="ARBA" id="ARBA00004496"/>
    </source>
</evidence>
<feature type="domain" description="Pyridine nucleotide-disulphide oxidoreductase dimerisation" evidence="17">
    <location>
        <begin position="332"/>
        <end position="440"/>
    </location>
</feature>
<feature type="binding site" evidence="14">
    <location>
        <begin position="176"/>
        <end position="183"/>
    </location>
    <ligand>
        <name>NAD(+)</name>
        <dbReference type="ChEBI" id="CHEBI:57540"/>
    </ligand>
</feature>
<dbReference type="PROSITE" id="PS00076">
    <property type="entry name" value="PYRIDINE_REDOX_1"/>
    <property type="match status" value="1"/>
</dbReference>
<dbReference type="SUPFAM" id="SSF55424">
    <property type="entry name" value="FAD/NAD-linked reductases, dimerisation (C-terminal) domain"/>
    <property type="match status" value="1"/>
</dbReference>
<dbReference type="InterPro" id="IPR001100">
    <property type="entry name" value="Pyr_nuc-diS_OxRdtase"/>
</dbReference>
<dbReference type="GO" id="GO:0050660">
    <property type="term" value="F:flavin adenine dinucleotide binding"/>
    <property type="evidence" value="ECO:0007669"/>
    <property type="project" value="InterPro"/>
</dbReference>
<feature type="binding site" evidence="14">
    <location>
        <position position="297"/>
    </location>
    <ligand>
        <name>FAD</name>
        <dbReference type="ChEBI" id="CHEBI:57692"/>
    </ligand>
</feature>
<dbReference type="InterPro" id="IPR012999">
    <property type="entry name" value="Pyr_OxRdtase_I_AS"/>
</dbReference>
<feature type="disulfide bond" description="Redox-active" evidence="15">
    <location>
        <begin position="41"/>
        <end position="46"/>
    </location>
</feature>
<dbReference type="InterPro" id="IPR023753">
    <property type="entry name" value="FAD/NAD-binding_dom"/>
</dbReference>
<comment type="cofactor">
    <cofactor evidence="14 16">
        <name>FAD</name>
        <dbReference type="ChEBI" id="CHEBI:57692"/>
    </cofactor>
    <text evidence="14 16">Binds 1 FAD per subunit.</text>
</comment>
<keyword evidence="9 14" id="KW-0520">NAD</keyword>
<dbReference type="Pfam" id="PF07992">
    <property type="entry name" value="Pyr_redox_2"/>
    <property type="match status" value="1"/>
</dbReference>
<keyword evidence="5" id="KW-0963">Cytoplasm</keyword>
<feature type="active site" description="Proton acceptor" evidence="13">
    <location>
        <position position="430"/>
    </location>
</feature>
<evidence type="ECO:0000313" key="19">
    <source>
        <dbReference type="EMBL" id="QKS72458.1"/>
    </source>
</evidence>
<name>A0A859FHZ1_9BACI</name>
<keyword evidence="7 14" id="KW-0274">FAD</keyword>
<evidence type="ECO:0000256" key="6">
    <source>
        <dbReference type="ARBA" id="ARBA00022630"/>
    </source>
</evidence>
<dbReference type="RefSeq" id="WP_176010435.1">
    <property type="nucleotide sequence ID" value="NZ_CP041372.2"/>
</dbReference>
<evidence type="ECO:0000256" key="11">
    <source>
        <dbReference type="ARBA" id="ARBA00023284"/>
    </source>
</evidence>
<dbReference type="Proteomes" id="UP000318138">
    <property type="component" value="Chromosome"/>
</dbReference>
<dbReference type="EMBL" id="CP041372">
    <property type="protein sequence ID" value="QKS72458.1"/>
    <property type="molecule type" value="Genomic_DNA"/>
</dbReference>
<evidence type="ECO:0000256" key="10">
    <source>
        <dbReference type="ARBA" id="ARBA00023157"/>
    </source>
</evidence>
<comment type="miscellaneous">
    <text evidence="16">The active site is a redox-active disulfide bond.</text>
</comment>
<evidence type="ECO:0000256" key="14">
    <source>
        <dbReference type="PIRSR" id="PIRSR000350-3"/>
    </source>
</evidence>
<dbReference type="InterPro" id="IPR036188">
    <property type="entry name" value="FAD/NAD-bd_sf"/>
</dbReference>
<gene>
    <name evidence="19" type="primary">lpdA</name>
    <name evidence="19" type="ORF">FLK61_38170</name>
</gene>
<dbReference type="GO" id="GO:0006103">
    <property type="term" value="P:2-oxoglutarate metabolic process"/>
    <property type="evidence" value="ECO:0007669"/>
    <property type="project" value="TreeGrafter"/>
</dbReference>
<dbReference type="AlphaFoldDB" id="A0A859FHZ1"/>
<comment type="similarity">
    <text evidence="2 16">Belongs to the class-I pyridine nucleotide-disulfide oxidoreductase family.</text>
</comment>
<dbReference type="PANTHER" id="PTHR22912:SF217">
    <property type="entry name" value="DIHYDROLIPOYL DEHYDROGENASE"/>
    <property type="match status" value="1"/>
</dbReference>
<dbReference type="SUPFAM" id="SSF51905">
    <property type="entry name" value="FAD/NAD(P)-binding domain"/>
    <property type="match status" value="1"/>
</dbReference>